<evidence type="ECO:0000313" key="3">
    <source>
        <dbReference type="EMBL" id="OGF33464.1"/>
    </source>
</evidence>
<keyword evidence="1" id="KW-0472">Membrane</keyword>
<keyword evidence="1" id="KW-0812">Transmembrane</keyword>
<reference evidence="3 4" key="1">
    <citation type="journal article" date="2016" name="Nat. Commun.">
        <title>Thousands of microbial genomes shed light on interconnected biogeochemical processes in an aquifer system.</title>
        <authorList>
            <person name="Anantharaman K."/>
            <person name="Brown C.T."/>
            <person name="Hug L.A."/>
            <person name="Sharon I."/>
            <person name="Castelle C.J."/>
            <person name="Probst A.J."/>
            <person name="Thomas B.C."/>
            <person name="Singh A."/>
            <person name="Wilkins M.J."/>
            <person name="Karaoz U."/>
            <person name="Brodie E.L."/>
            <person name="Williams K.H."/>
            <person name="Hubbard S.S."/>
            <person name="Banfield J.F."/>
        </authorList>
    </citation>
    <scope>NUCLEOTIDE SEQUENCE [LARGE SCALE GENOMIC DNA]</scope>
</reference>
<organism evidence="3 4">
    <name type="scientific">Candidatus Falkowbacteria bacterium RIFOXYC2_FULL_36_12</name>
    <dbReference type="NCBI Taxonomy" id="1798002"/>
    <lineage>
        <taxon>Bacteria</taxon>
        <taxon>Candidatus Falkowiibacteriota</taxon>
    </lineage>
</organism>
<evidence type="ECO:0000256" key="2">
    <source>
        <dbReference type="SAM" id="SignalP"/>
    </source>
</evidence>
<feature type="transmembrane region" description="Helical" evidence="1">
    <location>
        <begin position="97"/>
        <end position="119"/>
    </location>
</feature>
<feature type="signal peptide" evidence="2">
    <location>
        <begin position="1"/>
        <end position="25"/>
    </location>
</feature>
<dbReference type="AlphaFoldDB" id="A0A1F5T3C2"/>
<dbReference type="InterPro" id="IPR043993">
    <property type="entry name" value="T4SS_pilin"/>
</dbReference>
<proteinExistence type="predicted"/>
<feature type="chain" id="PRO_5009521330" description="TrbC/VIRB2 family protein" evidence="2">
    <location>
        <begin position="26"/>
        <end position="131"/>
    </location>
</feature>
<dbReference type="EMBL" id="MFGJ01000001">
    <property type="protein sequence ID" value="OGF33464.1"/>
    <property type="molecule type" value="Genomic_DNA"/>
</dbReference>
<keyword evidence="1" id="KW-1133">Transmembrane helix</keyword>
<evidence type="ECO:0008006" key="5">
    <source>
        <dbReference type="Google" id="ProtNLM"/>
    </source>
</evidence>
<sequence>MKTKVIAMVLSLVVCLLLVAPVALAQIDIQSNLNATGEGVYGPGDQPSDELPVIIGRIINVVLGFMGVVMVLIVIYGGFLYMTAGGEPGKADKAKSWIINGIIGLIIMLSAYGITSFVITRLTAATGTTAN</sequence>
<protein>
    <recommendedName>
        <fullName evidence="5">TrbC/VIRB2 family protein</fullName>
    </recommendedName>
</protein>
<comment type="caution">
    <text evidence="3">The sequence shown here is derived from an EMBL/GenBank/DDBJ whole genome shotgun (WGS) entry which is preliminary data.</text>
</comment>
<evidence type="ECO:0000256" key="1">
    <source>
        <dbReference type="SAM" id="Phobius"/>
    </source>
</evidence>
<keyword evidence="2" id="KW-0732">Signal</keyword>
<feature type="transmembrane region" description="Helical" evidence="1">
    <location>
        <begin position="54"/>
        <end position="76"/>
    </location>
</feature>
<evidence type="ECO:0000313" key="4">
    <source>
        <dbReference type="Proteomes" id="UP000179001"/>
    </source>
</evidence>
<dbReference type="Pfam" id="PF18895">
    <property type="entry name" value="T4SS_pilin"/>
    <property type="match status" value="1"/>
</dbReference>
<gene>
    <name evidence="3" type="ORF">A2478_02105</name>
</gene>
<accession>A0A1F5T3C2</accession>
<dbReference type="STRING" id="1798002.A2478_02105"/>
<name>A0A1F5T3C2_9BACT</name>
<dbReference type="Proteomes" id="UP000179001">
    <property type="component" value="Unassembled WGS sequence"/>
</dbReference>